<name>A0A1F6CDG4_9BACT</name>
<dbReference type="EMBL" id="MFKQ01000023">
    <property type="protein sequence ID" value="OGG47213.1"/>
    <property type="molecule type" value="Genomic_DNA"/>
</dbReference>
<accession>A0A1F6CDG4</accession>
<dbReference type="Proteomes" id="UP000178344">
    <property type="component" value="Unassembled WGS sequence"/>
</dbReference>
<evidence type="ECO:0000313" key="2">
    <source>
        <dbReference type="EMBL" id="OGG47213.1"/>
    </source>
</evidence>
<keyword evidence="1" id="KW-1133">Transmembrane helix</keyword>
<comment type="caution">
    <text evidence="2">The sequence shown here is derived from an EMBL/GenBank/DDBJ whole genome shotgun (WGS) entry which is preliminary data.</text>
</comment>
<organism evidence="2 3">
    <name type="scientific">Candidatus Kaiserbacteria bacterium RIFCSPHIGHO2_01_FULL_49_13</name>
    <dbReference type="NCBI Taxonomy" id="1798477"/>
    <lineage>
        <taxon>Bacteria</taxon>
        <taxon>Candidatus Kaiseribacteriota</taxon>
    </lineage>
</organism>
<keyword evidence="1" id="KW-0472">Membrane</keyword>
<gene>
    <name evidence="2" type="ORF">A2671_00175</name>
</gene>
<protein>
    <submittedName>
        <fullName evidence="2">Uncharacterized protein</fullName>
    </submittedName>
</protein>
<sequence>MDRVVKTSPAARRVGTRVGFAGAATIFLFVLNGLSYYATQGFRRGLLISAAAVLLISIVAVINRRHKKWVW</sequence>
<proteinExistence type="predicted"/>
<evidence type="ECO:0000313" key="3">
    <source>
        <dbReference type="Proteomes" id="UP000178344"/>
    </source>
</evidence>
<keyword evidence="1" id="KW-0812">Transmembrane</keyword>
<evidence type="ECO:0000256" key="1">
    <source>
        <dbReference type="SAM" id="Phobius"/>
    </source>
</evidence>
<reference evidence="2 3" key="1">
    <citation type="journal article" date="2016" name="Nat. Commun.">
        <title>Thousands of microbial genomes shed light on interconnected biogeochemical processes in an aquifer system.</title>
        <authorList>
            <person name="Anantharaman K."/>
            <person name="Brown C.T."/>
            <person name="Hug L.A."/>
            <person name="Sharon I."/>
            <person name="Castelle C.J."/>
            <person name="Probst A.J."/>
            <person name="Thomas B.C."/>
            <person name="Singh A."/>
            <person name="Wilkins M.J."/>
            <person name="Karaoz U."/>
            <person name="Brodie E.L."/>
            <person name="Williams K.H."/>
            <person name="Hubbard S.S."/>
            <person name="Banfield J.F."/>
        </authorList>
    </citation>
    <scope>NUCLEOTIDE SEQUENCE [LARGE SCALE GENOMIC DNA]</scope>
</reference>
<feature type="transmembrane region" description="Helical" evidence="1">
    <location>
        <begin position="45"/>
        <end position="62"/>
    </location>
</feature>
<dbReference type="AlphaFoldDB" id="A0A1F6CDG4"/>
<feature type="transmembrane region" description="Helical" evidence="1">
    <location>
        <begin position="20"/>
        <end position="39"/>
    </location>
</feature>